<evidence type="ECO:0000259" key="4">
    <source>
        <dbReference type="PROSITE" id="PS50987"/>
    </source>
</evidence>
<dbReference type="RefSeq" id="WP_326279203.1">
    <property type="nucleotide sequence ID" value="NZ_JAYKYV010000012.1"/>
</dbReference>
<proteinExistence type="predicted"/>
<gene>
    <name evidence="5" type="ORF">VOP03_13060</name>
</gene>
<dbReference type="InterPro" id="IPR001845">
    <property type="entry name" value="HTH_ArsR_DNA-bd_dom"/>
</dbReference>
<dbReference type="SMART" id="SM00418">
    <property type="entry name" value="HTH_ARSR"/>
    <property type="match status" value="1"/>
</dbReference>
<dbReference type="NCBIfam" id="NF033788">
    <property type="entry name" value="HTH_metalloreg"/>
    <property type="match status" value="1"/>
</dbReference>
<comment type="caution">
    <text evidence="5">The sequence shown here is derived from an EMBL/GenBank/DDBJ whole genome shotgun (WGS) entry which is preliminary data.</text>
</comment>
<dbReference type="PRINTS" id="PR00778">
    <property type="entry name" value="HTHARSR"/>
</dbReference>
<organism evidence="5 6">
    <name type="scientific">Flagellimonas halotolerans</name>
    <dbReference type="NCBI Taxonomy" id="3112164"/>
    <lineage>
        <taxon>Bacteria</taxon>
        <taxon>Pseudomonadati</taxon>
        <taxon>Bacteroidota</taxon>
        <taxon>Flavobacteriia</taxon>
        <taxon>Flavobacteriales</taxon>
        <taxon>Flavobacteriaceae</taxon>
        <taxon>Flagellimonas</taxon>
    </lineage>
</organism>
<reference evidence="5 6" key="1">
    <citation type="submission" date="2024-01" db="EMBL/GenBank/DDBJ databases">
        <title>The strains designed SYSU M86414 and SYSU M84420 isolated from the marine sediment in San Sha City (Hainan Province, China).</title>
        <authorList>
            <person name="Guo D."/>
        </authorList>
    </citation>
    <scope>NUCLEOTIDE SEQUENCE [LARGE SCALE GENOMIC DNA]</scope>
    <source>
        <strain evidence="5 6">SYSU M84420</strain>
    </source>
</reference>
<dbReference type="Proteomes" id="UP001355298">
    <property type="component" value="Unassembled WGS sequence"/>
</dbReference>
<evidence type="ECO:0000313" key="5">
    <source>
        <dbReference type="EMBL" id="MEC4266281.1"/>
    </source>
</evidence>
<keyword evidence="6" id="KW-1185">Reference proteome</keyword>
<protein>
    <submittedName>
        <fullName evidence="5">Metalloregulator ArsR/SmtB family transcription factor</fullName>
    </submittedName>
</protein>
<dbReference type="Gene3D" id="1.10.10.10">
    <property type="entry name" value="Winged helix-like DNA-binding domain superfamily/Winged helix DNA-binding domain"/>
    <property type="match status" value="1"/>
</dbReference>
<dbReference type="EMBL" id="JAYMGW010000012">
    <property type="protein sequence ID" value="MEC4266281.1"/>
    <property type="molecule type" value="Genomic_DNA"/>
</dbReference>
<sequence length="96" mass="11069">MFQYVIVLNLKQVEKISKALSDVNRLKILQAIQCCDDKLECSTITASLHLSQPSVSHHIKKLVDAELIEPQKEGRFYFYSLNKSVMENYLKALKKL</sequence>
<evidence type="ECO:0000256" key="1">
    <source>
        <dbReference type="ARBA" id="ARBA00023015"/>
    </source>
</evidence>
<dbReference type="InterPro" id="IPR051011">
    <property type="entry name" value="Metal_resp_trans_reg"/>
</dbReference>
<dbReference type="InterPro" id="IPR036388">
    <property type="entry name" value="WH-like_DNA-bd_sf"/>
</dbReference>
<dbReference type="SUPFAM" id="SSF46785">
    <property type="entry name" value="Winged helix' DNA-binding domain"/>
    <property type="match status" value="1"/>
</dbReference>
<dbReference type="PANTHER" id="PTHR43132:SF2">
    <property type="entry name" value="ARSENICAL RESISTANCE OPERON REPRESSOR ARSR-RELATED"/>
    <property type="match status" value="1"/>
</dbReference>
<keyword evidence="3" id="KW-0804">Transcription</keyword>
<evidence type="ECO:0000313" key="6">
    <source>
        <dbReference type="Proteomes" id="UP001355298"/>
    </source>
</evidence>
<dbReference type="PROSITE" id="PS50987">
    <property type="entry name" value="HTH_ARSR_2"/>
    <property type="match status" value="1"/>
</dbReference>
<accession>A0ABU6ITG3</accession>
<feature type="domain" description="HTH arsR-type" evidence="4">
    <location>
        <begin position="5"/>
        <end position="96"/>
    </location>
</feature>
<keyword evidence="2" id="KW-0238">DNA-binding</keyword>
<evidence type="ECO:0000256" key="3">
    <source>
        <dbReference type="ARBA" id="ARBA00023163"/>
    </source>
</evidence>
<dbReference type="InterPro" id="IPR036390">
    <property type="entry name" value="WH_DNA-bd_sf"/>
</dbReference>
<dbReference type="PANTHER" id="PTHR43132">
    <property type="entry name" value="ARSENICAL RESISTANCE OPERON REPRESSOR ARSR-RELATED"/>
    <property type="match status" value="1"/>
</dbReference>
<dbReference type="InterPro" id="IPR011991">
    <property type="entry name" value="ArsR-like_HTH"/>
</dbReference>
<dbReference type="Pfam" id="PF01022">
    <property type="entry name" value="HTH_5"/>
    <property type="match status" value="1"/>
</dbReference>
<dbReference type="CDD" id="cd00090">
    <property type="entry name" value="HTH_ARSR"/>
    <property type="match status" value="1"/>
</dbReference>
<evidence type="ECO:0000256" key="2">
    <source>
        <dbReference type="ARBA" id="ARBA00023125"/>
    </source>
</evidence>
<keyword evidence="1" id="KW-0805">Transcription regulation</keyword>
<name>A0ABU6ITG3_9FLAO</name>